<dbReference type="Pfam" id="PF00633">
    <property type="entry name" value="HHH"/>
    <property type="match status" value="1"/>
</dbReference>
<keyword evidence="17" id="KW-1185">Reference proteome</keyword>
<dbReference type="GO" id="GO:0035485">
    <property type="term" value="F:adenine/guanine mispair binding"/>
    <property type="evidence" value="ECO:0007669"/>
    <property type="project" value="TreeGrafter"/>
</dbReference>
<feature type="domain" description="HhH-GPD" evidence="15">
    <location>
        <begin position="71"/>
        <end position="233"/>
    </location>
</feature>
<evidence type="ECO:0000256" key="1">
    <source>
        <dbReference type="ARBA" id="ARBA00000843"/>
    </source>
</evidence>
<sequence length="392" mass="44292">MSSYGFALIFATVSSKSVRRAKPNVEPKPSQKDLKIHALASALLHWFSQSARDLPWRRTRDPYAIWVSEIMLQQTQVKTVIPYWEHWMQNLPTIQSLAEAAPERIHKLWEGLGYYTRVRNMQQAAQEIMSRHDGSFPSDFDSILALKGIGRYTAGAIASIAFNQPKPLLDGNVIRVLTRLFGIAENPRDKITNEQLWSLAEALVVSASNSNNNKSHPSACSHLNQSLMELGALICTPRQPQCLICPVRQDCIAHHTGKVESLPNLGERTAATQRKFFAFVIEHQHRFLVTQRPAGVVNAHLWEFPNLEVNPDLPHPTPATQIDPLRLTLHSPTPLCTIKHTITRYRITLQVFRATLANPDTQTHLPTQWKTLAELHQLPFPSAHKKILKKLG</sequence>
<evidence type="ECO:0000313" key="16">
    <source>
        <dbReference type="EMBL" id="EEF61411.1"/>
    </source>
</evidence>
<evidence type="ECO:0000256" key="13">
    <source>
        <dbReference type="ARBA" id="ARBA00023295"/>
    </source>
</evidence>
<keyword evidence="9" id="KW-0378">Hydrolase</keyword>
<keyword evidence="7" id="KW-0479">Metal-binding</keyword>
<dbReference type="EMBL" id="ABOX02000010">
    <property type="protein sequence ID" value="EEF61411.1"/>
    <property type="molecule type" value="Genomic_DNA"/>
</dbReference>
<evidence type="ECO:0000256" key="12">
    <source>
        <dbReference type="ARBA" id="ARBA00023204"/>
    </source>
</evidence>
<evidence type="ECO:0000256" key="9">
    <source>
        <dbReference type="ARBA" id="ARBA00022801"/>
    </source>
</evidence>
<reference evidence="16 17" key="1">
    <citation type="journal article" date="2011" name="J. Bacteriol.">
        <title>Genome sequence of 'Pedosphaera parvula' Ellin514, an aerobic Verrucomicrobial isolate from pasture soil.</title>
        <authorList>
            <person name="Kant R."/>
            <person name="van Passel M.W."/>
            <person name="Sangwan P."/>
            <person name="Palva A."/>
            <person name="Lucas S."/>
            <person name="Copeland A."/>
            <person name="Lapidus A."/>
            <person name="Glavina Del Rio T."/>
            <person name="Dalin E."/>
            <person name="Tice H."/>
            <person name="Bruce D."/>
            <person name="Goodwin L."/>
            <person name="Pitluck S."/>
            <person name="Chertkov O."/>
            <person name="Larimer F.W."/>
            <person name="Land M.L."/>
            <person name="Hauser L."/>
            <person name="Brettin T.S."/>
            <person name="Detter J.C."/>
            <person name="Han S."/>
            <person name="de Vos W.M."/>
            <person name="Janssen P.H."/>
            <person name="Smidt H."/>
        </authorList>
    </citation>
    <scope>NUCLEOTIDE SEQUENCE [LARGE SCALE GENOMIC DNA]</scope>
    <source>
        <strain evidence="16 17">Ellin514</strain>
    </source>
</reference>
<evidence type="ECO:0000256" key="6">
    <source>
        <dbReference type="ARBA" id="ARBA00022485"/>
    </source>
</evidence>
<dbReference type="AlphaFoldDB" id="B9XFP7"/>
<dbReference type="Proteomes" id="UP000003688">
    <property type="component" value="Unassembled WGS sequence"/>
</dbReference>
<comment type="cofactor">
    <cofactor evidence="14">
        <name>[4Fe-4S] cluster</name>
        <dbReference type="ChEBI" id="CHEBI:49883"/>
    </cofactor>
    <text evidence="14">Binds 1 [4Fe-4S] cluster.</text>
</comment>
<protein>
    <recommendedName>
        <fullName evidence="5 14">Adenine DNA glycosylase</fullName>
        <ecNumber evidence="4 14">3.2.2.31</ecNumber>
    </recommendedName>
</protein>
<evidence type="ECO:0000256" key="3">
    <source>
        <dbReference type="ARBA" id="ARBA00008343"/>
    </source>
</evidence>
<evidence type="ECO:0000256" key="11">
    <source>
        <dbReference type="ARBA" id="ARBA00023014"/>
    </source>
</evidence>
<keyword evidence="10 14" id="KW-0408">Iron</keyword>
<name>B9XFP7_PEDPL</name>
<dbReference type="GO" id="GO:0034039">
    <property type="term" value="F:8-oxo-7,8-dihydroguanine DNA N-glycosylase activity"/>
    <property type="evidence" value="ECO:0007669"/>
    <property type="project" value="TreeGrafter"/>
</dbReference>
<dbReference type="InterPro" id="IPR029119">
    <property type="entry name" value="MutY_C"/>
</dbReference>
<dbReference type="SMART" id="SM00478">
    <property type="entry name" value="ENDO3c"/>
    <property type="match status" value="1"/>
</dbReference>
<evidence type="ECO:0000313" key="17">
    <source>
        <dbReference type="Proteomes" id="UP000003688"/>
    </source>
</evidence>
<dbReference type="GO" id="GO:0046872">
    <property type="term" value="F:metal ion binding"/>
    <property type="evidence" value="ECO:0007669"/>
    <property type="project" value="UniProtKB-UniRule"/>
</dbReference>
<dbReference type="InterPro" id="IPR011257">
    <property type="entry name" value="DNA_glycosylase"/>
</dbReference>
<evidence type="ECO:0000256" key="10">
    <source>
        <dbReference type="ARBA" id="ARBA00023004"/>
    </source>
</evidence>
<dbReference type="InterPro" id="IPR044298">
    <property type="entry name" value="MIG/MutY"/>
</dbReference>
<dbReference type="Pfam" id="PF00730">
    <property type="entry name" value="HhH-GPD"/>
    <property type="match status" value="1"/>
</dbReference>
<evidence type="ECO:0000256" key="14">
    <source>
        <dbReference type="RuleBase" id="RU365096"/>
    </source>
</evidence>
<dbReference type="GO" id="GO:0006298">
    <property type="term" value="P:mismatch repair"/>
    <property type="evidence" value="ECO:0007669"/>
    <property type="project" value="TreeGrafter"/>
</dbReference>
<dbReference type="EC" id="3.2.2.31" evidence="4 14"/>
<dbReference type="GO" id="GO:0032357">
    <property type="term" value="F:oxidized purine DNA binding"/>
    <property type="evidence" value="ECO:0007669"/>
    <property type="project" value="TreeGrafter"/>
</dbReference>
<dbReference type="GO" id="GO:0051539">
    <property type="term" value="F:4 iron, 4 sulfur cluster binding"/>
    <property type="evidence" value="ECO:0007669"/>
    <property type="project" value="UniProtKB-UniRule"/>
</dbReference>
<gene>
    <name evidence="16" type="ORF">Cflav_PD4432</name>
</gene>
<evidence type="ECO:0000256" key="7">
    <source>
        <dbReference type="ARBA" id="ARBA00022723"/>
    </source>
</evidence>
<dbReference type="GO" id="GO:0006284">
    <property type="term" value="P:base-excision repair"/>
    <property type="evidence" value="ECO:0007669"/>
    <property type="project" value="UniProtKB-UniRule"/>
</dbReference>
<dbReference type="PANTHER" id="PTHR42944:SF1">
    <property type="entry name" value="ADENINE DNA GLYCOSYLASE"/>
    <property type="match status" value="1"/>
</dbReference>
<dbReference type="CDD" id="cd00056">
    <property type="entry name" value="ENDO3c"/>
    <property type="match status" value="1"/>
</dbReference>
<dbReference type="Pfam" id="PF14815">
    <property type="entry name" value="NUDIX_4"/>
    <property type="match status" value="1"/>
</dbReference>
<dbReference type="Gene3D" id="1.10.340.30">
    <property type="entry name" value="Hypothetical protein, domain 2"/>
    <property type="match status" value="1"/>
</dbReference>
<dbReference type="STRING" id="320771.Cflav_PD4432"/>
<evidence type="ECO:0000256" key="8">
    <source>
        <dbReference type="ARBA" id="ARBA00022763"/>
    </source>
</evidence>
<accession>B9XFP7</accession>
<dbReference type="PANTHER" id="PTHR42944">
    <property type="entry name" value="ADENINE DNA GLYCOSYLASE"/>
    <property type="match status" value="1"/>
</dbReference>
<proteinExistence type="inferred from homology"/>
<dbReference type="InterPro" id="IPR023170">
    <property type="entry name" value="HhH_base_excis_C"/>
</dbReference>
<dbReference type="Gene3D" id="3.90.79.10">
    <property type="entry name" value="Nucleoside Triphosphate Pyrophosphohydrolase"/>
    <property type="match status" value="1"/>
</dbReference>
<comment type="function">
    <text evidence="2">Adenine glycosylase active on G-A mispairs. MutY also corrects error-prone DNA synthesis past GO lesions which are due to the oxidatively damaged form of guanine: 7,8-dihydro-8-oxoguanine (8-oxo-dGTP).</text>
</comment>
<keyword evidence="8 14" id="KW-0227">DNA damage</keyword>
<comment type="caution">
    <text evidence="16">The sequence shown here is derived from an EMBL/GenBank/DDBJ whole genome shotgun (WGS) entry which is preliminary data.</text>
</comment>
<evidence type="ECO:0000256" key="2">
    <source>
        <dbReference type="ARBA" id="ARBA00002933"/>
    </source>
</evidence>
<evidence type="ECO:0000259" key="15">
    <source>
        <dbReference type="SMART" id="SM00478"/>
    </source>
</evidence>
<dbReference type="CDD" id="cd03431">
    <property type="entry name" value="NUDIX_DNA_Glycosylase_C-MutY"/>
    <property type="match status" value="1"/>
</dbReference>
<keyword evidence="6" id="KW-0004">4Fe-4S</keyword>
<dbReference type="SUPFAM" id="SSF55811">
    <property type="entry name" value="Nudix"/>
    <property type="match status" value="1"/>
</dbReference>
<dbReference type="InterPro" id="IPR003265">
    <property type="entry name" value="HhH-GPD_domain"/>
</dbReference>
<dbReference type="InterPro" id="IPR000445">
    <property type="entry name" value="HhH_motif"/>
</dbReference>
<keyword evidence="12" id="KW-0234">DNA repair</keyword>
<dbReference type="NCBIfam" id="TIGR01084">
    <property type="entry name" value="mutY"/>
    <property type="match status" value="1"/>
</dbReference>
<dbReference type="InterPro" id="IPR015797">
    <property type="entry name" value="NUDIX_hydrolase-like_dom_sf"/>
</dbReference>
<dbReference type="FunFam" id="1.10.340.30:FF:000002">
    <property type="entry name" value="Adenine DNA glycosylase"/>
    <property type="match status" value="1"/>
</dbReference>
<evidence type="ECO:0000256" key="5">
    <source>
        <dbReference type="ARBA" id="ARBA00022023"/>
    </source>
</evidence>
<comment type="similarity">
    <text evidence="3 14">Belongs to the Nth/MutY family.</text>
</comment>
<evidence type="ECO:0000256" key="4">
    <source>
        <dbReference type="ARBA" id="ARBA00012045"/>
    </source>
</evidence>
<keyword evidence="13 14" id="KW-0326">Glycosidase</keyword>
<organism evidence="16 17">
    <name type="scientific">Pedosphaera parvula (strain Ellin514)</name>
    <dbReference type="NCBI Taxonomy" id="320771"/>
    <lineage>
        <taxon>Bacteria</taxon>
        <taxon>Pseudomonadati</taxon>
        <taxon>Verrucomicrobiota</taxon>
        <taxon>Pedosphaerae</taxon>
        <taxon>Pedosphaerales</taxon>
        <taxon>Pedosphaeraceae</taxon>
        <taxon>Pedosphaera</taxon>
    </lineage>
</organism>
<keyword evidence="11" id="KW-0411">Iron-sulfur</keyword>
<dbReference type="GO" id="GO:0000701">
    <property type="term" value="F:purine-specific mismatch base pair DNA N-glycosylase activity"/>
    <property type="evidence" value="ECO:0007669"/>
    <property type="project" value="UniProtKB-EC"/>
</dbReference>
<comment type="catalytic activity">
    <reaction evidence="1 14">
        <text>Hydrolyzes free adenine bases from 7,8-dihydro-8-oxoguanine:adenine mismatched double-stranded DNA, leaving an apurinic site.</text>
        <dbReference type="EC" id="3.2.2.31"/>
    </reaction>
</comment>
<dbReference type="SUPFAM" id="SSF48150">
    <property type="entry name" value="DNA-glycosylase"/>
    <property type="match status" value="1"/>
</dbReference>
<dbReference type="Gene3D" id="1.10.1670.10">
    <property type="entry name" value="Helix-hairpin-Helix base-excision DNA repair enzymes (C-terminal)"/>
    <property type="match status" value="1"/>
</dbReference>
<dbReference type="InterPro" id="IPR005760">
    <property type="entry name" value="A/G_AdeGlyc_MutY"/>
</dbReference>